<organism evidence="2 3">
    <name type="scientific">Salinicoccus sediminis</name>
    <dbReference type="NCBI Taxonomy" id="1432562"/>
    <lineage>
        <taxon>Bacteria</taxon>
        <taxon>Bacillati</taxon>
        <taxon>Bacillota</taxon>
        <taxon>Bacilli</taxon>
        <taxon>Bacillales</taxon>
        <taxon>Staphylococcaceae</taxon>
        <taxon>Salinicoccus</taxon>
    </lineage>
</organism>
<evidence type="ECO:0000313" key="3">
    <source>
        <dbReference type="Proteomes" id="UP000034287"/>
    </source>
</evidence>
<feature type="domain" description="Protein kinase" evidence="1">
    <location>
        <begin position="13"/>
        <end position="303"/>
    </location>
</feature>
<dbReference type="GO" id="GO:0005524">
    <property type="term" value="F:ATP binding"/>
    <property type="evidence" value="ECO:0007669"/>
    <property type="project" value="InterPro"/>
</dbReference>
<keyword evidence="3" id="KW-1185">Reference proteome</keyword>
<evidence type="ECO:0000259" key="1">
    <source>
        <dbReference type="PROSITE" id="PS50011"/>
    </source>
</evidence>
<dbReference type="Gene3D" id="3.90.1200.10">
    <property type="match status" value="1"/>
</dbReference>
<dbReference type="PATRIC" id="fig|1432562.3.peg.185"/>
<protein>
    <recommendedName>
        <fullName evidence="1">Protein kinase domain-containing protein</fullName>
    </recommendedName>
</protein>
<dbReference type="AlphaFoldDB" id="A0A0M2SQG5"/>
<dbReference type="PROSITE" id="PS50011">
    <property type="entry name" value="PROTEIN_KINASE_DOM"/>
    <property type="match status" value="1"/>
</dbReference>
<accession>A0A0M2SQG5</accession>
<reference evidence="2 3" key="1">
    <citation type="submission" date="2015-04" db="EMBL/GenBank/DDBJ databases">
        <title>Taxonomic description and genome sequence of Salinicoccus sediminis sp. nov., a novel hyper halotolerant bacterium isolated from marine sediment.</title>
        <authorList>
            <person name="Mathan Kumar R."/>
            <person name="Kaur G."/>
            <person name="Kumar N."/>
            <person name="Kumar A."/>
            <person name="Singh N.K."/>
            <person name="Kaur N."/>
            <person name="Mayilraj S."/>
        </authorList>
    </citation>
    <scope>NUCLEOTIDE SEQUENCE [LARGE SCALE GENOMIC DNA]</scope>
    <source>
        <strain evidence="2 3">SV-16</strain>
    </source>
</reference>
<comment type="caution">
    <text evidence="2">The sequence shown here is derived from an EMBL/GenBank/DDBJ whole genome shotgun (WGS) entry which is preliminary data.</text>
</comment>
<dbReference type="PANTHER" id="PTHR41283">
    <property type="entry name" value="AMINOGLYCOSIDE PHOSPHOTRANSFERASE"/>
    <property type="match status" value="1"/>
</dbReference>
<dbReference type="EMBL" id="LAYZ01000001">
    <property type="protein sequence ID" value="KKK35916.1"/>
    <property type="molecule type" value="Genomic_DNA"/>
</dbReference>
<dbReference type="STRING" id="1432562.WN59_00895"/>
<evidence type="ECO:0000313" key="2">
    <source>
        <dbReference type="EMBL" id="KKK35916.1"/>
    </source>
</evidence>
<dbReference type="InterPro" id="IPR000719">
    <property type="entry name" value="Prot_kinase_dom"/>
</dbReference>
<dbReference type="Pfam" id="PF01636">
    <property type="entry name" value="APH"/>
    <property type="match status" value="1"/>
</dbReference>
<proteinExistence type="predicted"/>
<dbReference type="InterPro" id="IPR011009">
    <property type="entry name" value="Kinase-like_dom_sf"/>
</dbReference>
<gene>
    <name evidence="2" type="ORF">WN59_00895</name>
</gene>
<dbReference type="InterPro" id="IPR002575">
    <property type="entry name" value="Aminoglycoside_PTrfase"/>
</dbReference>
<sequence>MQRLQKDLSEYNIESLEPFNKGWSGDVKYIAKDHFGKRYLLRLSPIEEKERVLTHVEFLLKSHEHDVPTHKLVGHDECLDNRYYYLILEWIEGEDAEQRISSFSKDQQYELGVQSGETLRKIHAFDINIQSDAPWPDRYNRNIDRKIKMYEECELKYEKGYLLLDNLNRYRELLQDVDNVPLHGDFHIGNMLIDENNQLHIIDFNRHNHGDPWQEFNRITWCVKASHEFASGRINGYFDNQVPENFWKLLLLYISTNTLSSLPWAVPFGDEEIRTMRNGYEELLNAYDGFEKIVPDWYMKEVD</sequence>
<name>A0A0M2SQG5_9STAP</name>
<dbReference type="PANTHER" id="PTHR41283:SF1">
    <property type="entry name" value="AMINOGLYCOSIDE PHOSPHOTRANSFERASE DOMAIN-CONTAINING PROTEIN"/>
    <property type="match status" value="1"/>
</dbReference>
<dbReference type="SUPFAM" id="SSF56112">
    <property type="entry name" value="Protein kinase-like (PK-like)"/>
    <property type="match status" value="1"/>
</dbReference>
<dbReference type="Proteomes" id="UP000034287">
    <property type="component" value="Unassembled WGS sequence"/>
</dbReference>
<dbReference type="GO" id="GO:0004672">
    <property type="term" value="F:protein kinase activity"/>
    <property type="evidence" value="ECO:0007669"/>
    <property type="project" value="InterPro"/>
</dbReference>